<evidence type="ECO:0000259" key="8">
    <source>
        <dbReference type="Pfam" id="PF08439"/>
    </source>
</evidence>
<dbReference type="NCBIfam" id="TIGR00181">
    <property type="entry name" value="pepF"/>
    <property type="match status" value="1"/>
</dbReference>
<keyword evidence="1 6" id="KW-0645">Protease</keyword>
<dbReference type="Pfam" id="PF01432">
    <property type="entry name" value="Peptidase_M3"/>
    <property type="match status" value="1"/>
</dbReference>
<evidence type="ECO:0000256" key="4">
    <source>
        <dbReference type="ARBA" id="ARBA00022833"/>
    </source>
</evidence>
<keyword evidence="3 6" id="KW-0378">Hydrolase</keyword>
<comment type="caution">
    <text evidence="9">The sequence shown here is derived from an EMBL/GenBank/DDBJ whole genome shotgun (WGS) entry which is preliminary data.</text>
</comment>
<dbReference type="InterPro" id="IPR013647">
    <property type="entry name" value="OligopepF_N_dom"/>
</dbReference>
<dbReference type="GO" id="GO:0046872">
    <property type="term" value="F:metal ion binding"/>
    <property type="evidence" value="ECO:0007669"/>
    <property type="project" value="UniProtKB-UniRule"/>
</dbReference>
<dbReference type="OrthoDB" id="9766487at2"/>
<gene>
    <name evidence="9" type="primary">pepF</name>
    <name evidence="9" type="ORF">FN960_08235</name>
</gene>
<comment type="function">
    <text evidence="6">Has oligopeptidase activity and degrades a variety of small bioactive peptides.</text>
</comment>
<name>A0A553ZZX4_9BACI</name>
<dbReference type="Pfam" id="PF08439">
    <property type="entry name" value="Peptidase_M3_N"/>
    <property type="match status" value="1"/>
</dbReference>
<keyword evidence="4 6" id="KW-0862">Zinc</keyword>
<keyword evidence="2 6" id="KW-0479">Metal-binding</keyword>
<comment type="similarity">
    <text evidence="6">Belongs to the peptidase M3B family.</text>
</comment>
<dbReference type="SUPFAM" id="SSF55486">
    <property type="entry name" value="Metalloproteases ('zincins'), catalytic domain"/>
    <property type="match status" value="1"/>
</dbReference>
<dbReference type="GO" id="GO:0006508">
    <property type="term" value="P:proteolysis"/>
    <property type="evidence" value="ECO:0007669"/>
    <property type="project" value="UniProtKB-KW"/>
</dbReference>
<evidence type="ECO:0000313" key="10">
    <source>
        <dbReference type="Proteomes" id="UP000318521"/>
    </source>
</evidence>
<dbReference type="InterPro" id="IPR001567">
    <property type="entry name" value="Pept_M3A_M3B_dom"/>
</dbReference>
<sequence>MTKLAYRTEIKEAETWDLTDLFTSREEWQKELYALQPALEGITGFSGKLAERAENLLNCLEAREALMERIVLISTYATLKLSVDGTNAEAQSDQALTTDILAEVAASLSFIESEILSIPDQTIKQFKEDEDRLKKFDILLNKILEKKPYSLHAETEKVLQALSPTLSSPFMIYSASKSADMTFPSFTGKDGEEKSLSFALFEDQYELSPDTNERRNAYKTFDATLAQYENTYASTYATEITKQVTLAKLRQYDSATDMLLHDQQVNQEMYTNQLDIIYKELAPHMQRFAKLKKRLLGLDELLFCDLKAPLDPDFQPETTYEHVSNLISEALTVMGTEYSMMLQKALHERWVDRSSNVGKRTGAFCSSPYGAHPYILMTWTGNMRGAFMLAHELGHAGHFYLANQHQPLSSVRPSLYNIEAPSTMNELILGNHLLRKTDDPQMKRWVILQFLGTYYHNFVTHLLEGEFQRRVYQLAESGEPLTASVLRLTKNQVLEGFWGDAVVLDEGAGRTWMRQPHYYMGLYPYTYSAGLTASTAAYKLFESEGQPAIDRWLDMLKAGGTKKPLDLFKDAGVDMSDPETIRLAVRYVGDLITELEESYQE</sequence>
<evidence type="ECO:0000256" key="3">
    <source>
        <dbReference type="ARBA" id="ARBA00022801"/>
    </source>
</evidence>
<organism evidence="9 10">
    <name type="scientific">Alkalicoccobacillus porphyridii</name>
    <dbReference type="NCBI Taxonomy" id="2597270"/>
    <lineage>
        <taxon>Bacteria</taxon>
        <taxon>Bacillati</taxon>
        <taxon>Bacillota</taxon>
        <taxon>Bacilli</taxon>
        <taxon>Bacillales</taxon>
        <taxon>Bacillaceae</taxon>
        <taxon>Alkalicoccobacillus</taxon>
    </lineage>
</organism>
<evidence type="ECO:0000256" key="6">
    <source>
        <dbReference type="RuleBase" id="RU368091"/>
    </source>
</evidence>
<keyword evidence="5 6" id="KW-0482">Metalloprotease</keyword>
<dbReference type="InterPro" id="IPR004438">
    <property type="entry name" value="Peptidase_M3B"/>
</dbReference>
<evidence type="ECO:0000313" key="9">
    <source>
        <dbReference type="EMBL" id="TSB46998.1"/>
    </source>
</evidence>
<dbReference type="AlphaFoldDB" id="A0A553ZZX4"/>
<keyword evidence="10" id="KW-1185">Reference proteome</keyword>
<dbReference type="Gene3D" id="1.20.140.70">
    <property type="entry name" value="Oligopeptidase f, N-terminal domain"/>
    <property type="match status" value="1"/>
</dbReference>
<dbReference type="Gene3D" id="1.10.1370.20">
    <property type="entry name" value="Oligoendopeptidase f, C-terminal domain"/>
    <property type="match status" value="1"/>
</dbReference>
<dbReference type="RefSeq" id="WP_143848228.1">
    <property type="nucleotide sequence ID" value="NZ_VLXZ01000004.1"/>
</dbReference>
<dbReference type="InterPro" id="IPR042088">
    <property type="entry name" value="OligoPept_F_C"/>
</dbReference>
<proteinExistence type="inferred from homology"/>
<dbReference type="EMBL" id="VLXZ01000004">
    <property type="protein sequence ID" value="TSB46998.1"/>
    <property type="molecule type" value="Genomic_DNA"/>
</dbReference>
<reference evidence="9 10" key="1">
    <citation type="submission" date="2019-07" db="EMBL/GenBank/DDBJ databases">
        <authorList>
            <person name="Park Y.J."/>
            <person name="Jeong S.E."/>
            <person name="Jung H.S."/>
        </authorList>
    </citation>
    <scope>NUCLEOTIDE SEQUENCE [LARGE SCALE GENOMIC DNA]</scope>
    <source>
        <strain evidence="10">P16(2019)</strain>
    </source>
</reference>
<feature type="domain" description="Oligopeptidase F N-terminal" evidence="8">
    <location>
        <begin position="114"/>
        <end position="183"/>
    </location>
</feature>
<feature type="domain" description="Peptidase M3A/M3B catalytic" evidence="7">
    <location>
        <begin position="208"/>
        <end position="582"/>
    </location>
</feature>
<comment type="cofactor">
    <cofactor evidence="6">
        <name>Zn(2+)</name>
        <dbReference type="ChEBI" id="CHEBI:29105"/>
    </cofactor>
    <text evidence="6">Binds 1 zinc ion.</text>
</comment>
<dbReference type="CDD" id="cd09609">
    <property type="entry name" value="M3B_PepF"/>
    <property type="match status" value="1"/>
</dbReference>
<dbReference type="GO" id="GO:0004222">
    <property type="term" value="F:metalloendopeptidase activity"/>
    <property type="evidence" value="ECO:0007669"/>
    <property type="project" value="UniProtKB-UniRule"/>
</dbReference>
<evidence type="ECO:0000259" key="7">
    <source>
        <dbReference type="Pfam" id="PF01432"/>
    </source>
</evidence>
<dbReference type="EC" id="3.4.24.-" evidence="6"/>
<evidence type="ECO:0000256" key="5">
    <source>
        <dbReference type="ARBA" id="ARBA00023049"/>
    </source>
</evidence>
<evidence type="ECO:0000256" key="2">
    <source>
        <dbReference type="ARBA" id="ARBA00022723"/>
    </source>
</evidence>
<dbReference type="InterPro" id="IPR034009">
    <property type="entry name" value="M3B_PepF_4"/>
</dbReference>
<dbReference type="Proteomes" id="UP000318521">
    <property type="component" value="Unassembled WGS sequence"/>
</dbReference>
<protein>
    <recommendedName>
        <fullName evidence="6">Oligopeptidase F</fullName>
        <ecNumber evidence="6">3.4.24.-</ecNumber>
    </recommendedName>
</protein>
<evidence type="ECO:0000256" key="1">
    <source>
        <dbReference type="ARBA" id="ARBA00022670"/>
    </source>
</evidence>
<accession>A0A553ZZX4</accession>